<feature type="domain" description="Peptidase M16 N-terminal" evidence="1">
    <location>
        <begin position="38"/>
        <end position="175"/>
    </location>
</feature>
<dbReference type="Proteomes" id="UP000280842">
    <property type="component" value="Unassembled WGS sequence"/>
</dbReference>
<dbReference type="AlphaFoldDB" id="A0A3M0BK30"/>
<evidence type="ECO:0000259" key="1">
    <source>
        <dbReference type="Pfam" id="PF00675"/>
    </source>
</evidence>
<dbReference type="PANTHER" id="PTHR11851">
    <property type="entry name" value="METALLOPROTEASE"/>
    <property type="match status" value="1"/>
</dbReference>
<name>A0A3M0BK30_9AQUI</name>
<accession>A0A3M0BK30</accession>
<dbReference type="Pfam" id="PF00675">
    <property type="entry name" value="Peptidase_M16"/>
    <property type="match status" value="1"/>
</dbReference>
<dbReference type="SUPFAM" id="SSF63411">
    <property type="entry name" value="LuxS/MPP-like metallohydrolase"/>
    <property type="match status" value="2"/>
</dbReference>
<feature type="domain" description="Peptidase M16 C-terminal" evidence="2">
    <location>
        <begin position="185"/>
        <end position="358"/>
    </location>
</feature>
<gene>
    <name evidence="3" type="ORF">CLV39_0177</name>
</gene>
<keyword evidence="4" id="KW-1185">Reference proteome</keyword>
<evidence type="ECO:0000313" key="4">
    <source>
        <dbReference type="Proteomes" id="UP000280842"/>
    </source>
</evidence>
<dbReference type="RefSeq" id="WP_121922339.1">
    <property type="nucleotide sequence ID" value="NZ_REFO01000010.1"/>
</dbReference>
<evidence type="ECO:0000259" key="2">
    <source>
        <dbReference type="Pfam" id="PF05193"/>
    </source>
</evidence>
<dbReference type="GO" id="GO:0046872">
    <property type="term" value="F:metal ion binding"/>
    <property type="evidence" value="ECO:0007669"/>
    <property type="project" value="InterPro"/>
</dbReference>
<dbReference type="EMBL" id="REFO01000010">
    <property type="protein sequence ID" value="RMA97561.1"/>
    <property type="molecule type" value="Genomic_DNA"/>
</dbReference>
<evidence type="ECO:0000313" key="3">
    <source>
        <dbReference type="EMBL" id="RMA97561.1"/>
    </source>
</evidence>
<dbReference type="InterPro" id="IPR007863">
    <property type="entry name" value="Peptidase_M16_C"/>
</dbReference>
<proteinExistence type="predicted"/>
<protein>
    <submittedName>
        <fullName evidence="3">Putative Zn-dependent peptidase</fullName>
    </submittedName>
</protein>
<organism evidence="3 4">
    <name type="scientific">Hydrogenothermus marinus</name>
    <dbReference type="NCBI Taxonomy" id="133270"/>
    <lineage>
        <taxon>Bacteria</taxon>
        <taxon>Pseudomonadati</taxon>
        <taxon>Aquificota</taxon>
        <taxon>Aquificia</taxon>
        <taxon>Aquificales</taxon>
        <taxon>Hydrogenothermaceae</taxon>
        <taxon>Hydrogenothermus</taxon>
    </lineage>
</organism>
<dbReference type="InterPro" id="IPR050361">
    <property type="entry name" value="MPP/UQCRC_Complex"/>
</dbReference>
<dbReference type="OrthoDB" id="9811314at2"/>
<dbReference type="Gene3D" id="3.30.830.10">
    <property type="entry name" value="Metalloenzyme, LuxS/M16 peptidase-like"/>
    <property type="match status" value="2"/>
</dbReference>
<sequence>MIRIIIALIFIFNIAFAGGNKVIKHILPNGATILYKQTKGKGIISGVLFIKGGSIEDPEGKKGLTHILMRMLLKESKNHSGFEINKVFEDSGGGISSSTAEEFSTIEFSVKVEDFKKGMKVLKDILYNPTFPEDKLKQEIENTIAQIKAKKEEGFSYAFEKLREEVYKGSPYQYSPLGKIEDLKTITKKDLKNRLKQLLNGHRIVFSIVGDMPYEKAEKYIKNVLKDLDNKDYQFPKYSLEIKGEKTKEFKREGAQSTILVAYNAPRAKEKYYFAMKVLNAILGNGFTSRLFQQLREKRGLAYAVGTVYPTRINIGNLIAYISSAPQKTEDSLNGIREVFKSVKNGISKEEINIAKEKIIGHYLLDLQTREKQAYYIGWFETIGFGYKMYKDYINNIQKVSEKDILEAYKKYIPKGNIAVVIKP</sequence>
<dbReference type="Pfam" id="PF05193">
    <property type="entry name" value="Peptidase_M16_C"/>
    <property type="match status" value="1"/>
</dbReference>
<dbReference type="InterPro" id="IPR011765">
    <property type="entry name" value="Pept_M16_N"/>
</dbReference>
<reference evidence="3 4" key="1">
    <citation type="submission" date="2018-10" db="EMBL/GenBank/DDBJ databases">
        <title>Genomic Encyclopedia of Archaeal and Bacterial Type Strains, Phase II (KMG-II): from individual species to whole genera.</title>
        <authorList>
            <person name="Goeker M."/>
        </authorList>
    </citation>
    <scope>NUCLEOTIDE SEQUENCE [LARGE SCALE GENOMIC DNA]</scope>
    <source>
        <strain evidence="3 4">VM1</strain>
    </source>
</reference>
<dbReference type="InterPro" id="IPR011249">
    <property type="entry name" value="Metalloenz_LuxS/M16"/>
</dbReference>
<comment type="caution">
    <text evidence="3">The sequence shown here is derived from an EMBL/GenBank/DDBJ whole genome shotgun (WGS) entry which is preliminary data.</text>
</comment>
<dbReference type="PANTHER" id="PTHR11851:SF224">
    <property type="entry name" value="PROCESSING PROTEASE"/>
    <property type="match status" value="1"/>
</dbReference>